<dbReference type="InterPro" id="IPR011058">
    <property type="entry name" value="Cyanovirin-N"/>
</dbReference>
<gene>
    <name evidence="3" type="ORF">RRF57_005561</name>
</gene>
<sequence>MKLLSLIGLKAALCGALAVPAPDHSLMEERSRLQSCTDFLLDWNGIGMAFLHAECYGYDYKHGEWKRVNAGIDLNKCMTNADGSLQDRENGYFATTCDKLSVIPNPDPDSHAILFSARCHGPPPLGGTLSTLDLGHFITVDNGTLTCFNLREPDCPKCWRSE</sequence>
<evidence type="ECO:0000256" key="1">
    <source>
        <dbReference type="SAM" id="SignalP"/>
    </source>
</evidence>
<dbReference type="InterPro" id="IPR036673">
    <property type="entry name" value="Cyanovirin-N_sf"/>
</dbReference>
<proteinExistence type="predicted"/>
<name>A0AAN7UQQ0_9PEZI</name>
<dbReference type="Pfam" id="PF08881">
    <property type="entry name" value="CVNH"/>
    <property type="match status" value="1"/>
</dbReference>
<dbReference type="EMBL" id="JAWHQM010000013">
    <property type="protein sequence ID" value="KAK5629846.1"/>
    <property type="molecule type" value="Genomic_DNA"/>
</dbReference>
<keyword evidence="1" id="KW-0732">Signal</keyword>
<feature type="signal peptide" evidence="1">
    <location>
        <begin position="1"/>
        <end position="18"/>
    </location>
</feature>
<dbReference type="AlphaFoldDB" id="A0AAN7UQQ0"/>
<comment type="caution">
    <text evidence="3">The sequence shown here is derived from an EMBL/GenBank/DDBJ whole genome shotgun (WGS) entry which is preliminary data.</text>
</comment>
<evidence type="ECO:0000313" key="4">
    <source>
        <dbReference type="Proteomes" id="UP001305414"/>
    </source>
</evidence>
<evidence type="ECO:0000259" key="2">
    <source>
        <dbReference type="Pfam" id="PF08881"/>
    </source>
</evidence>
<feature type="domain" description="Cyanovirin-N" evidence="2">
    <location>
        <begin position="34"/>
        <end position="146"/>
    </location>
</feature>
<dbReference type="Gene3D" id="2.30.60.10">
    <property type="entry name" value="Cyanovirin-N"/>
    <property type="match status" value="1"/>
</dbReference>
<accession>A0AAN7UQQ0</accession>
<organism evidence="3 4">
    <name type="scientific">Xylaria bambusicola</name>
    <dbReference type="NCBI Taxonomy" id="326684"/>
    <lineage>
        <taxon>Eukaryota</taxon>
        <taxon>Fungi</taxon>
        <taxon>Dikarya</taxon>
        <taxon>Ascomycota</taxon>
        <taxon>Pezizomycotina</taxon>
        <taxon>Sordariomycetes</taxon>
        <taxon>Xylariomycetidae</taxon>
        <taxon>Xylariales</taxon>
        <taxon>Xylariaceae</taxon>
        <taxon>Xylaria</taxon>
    </lineage>
</organism>
<reference evidence="3 4" key="1">
    <citation type="submission" date="2023-10" db="EMBL/GenBank/DDBJ databases">
        <title>Draft genome sequence of Xylaria bambusicola isolate GMP-LS, the root and basal stem rot pathogen of sugarcane in Indonesia.</title>
        <authorList>
            <person name="Selvaraj P."/>
            <person name="Muralishankar V."/>
            <person name="Muruganantham S."/>
            <person name="Sp S."/>
            <person name="Haryani S."/>
            <person name="Lau K.J.X."/>
            <person name="Naqvi N.I."/>
        </authorList>
    </citation>
    <scope>NUCLEOTIDE SEQUENCE [LARGE SCALE GENOMIC DNA]</scope>
    <source>
        <strain evidence="3">GMP-LS</strain>
    </source>
</reference>
<dbReference type="SUPFAM" id="SSF51322">
    <property type="entry name" value="Cyanovirin-N"/>
    <property type="match status" value="1"/>
</dbReference>
<evidence type="ECO:0000313" key="3">
    <source>
        <dbReference type="EMBL" id="KAK5629846.1"/>
    </source>
</evidence>
<feature type="chain" id="PRO_5042875642" description="Cyanovirin-N domain-containing protein" evidence="1">
    <location>
        <begin position="19"/>
        <end position="162"/>
    </location>
</feature>
<keyword evidence="4" id="KW-1185">Reference proteome</keyword>
<dbReference type="Proteomes" id="UP001305414">
    <property type="component" value="Unassembled WGS sequence"/>
</dbReference>
<protein>
    <recommendedName>
        <fullName evidence="2">Cyanovirin-N domain-containing protein</fullName>
    </recommendedName>
</protein>